<evidence type="ECO:0000313" key="8">
    <source>
        <dbReference type="Proteomes" id="UP001303046"/>
    </source>
</evidence>
<dbReference type="EC" id="3.2.1.143" evidence="2"/>
<comment type="caution">
    <text evidence="7">The sequence shown here is derived from an EMBL/GenBank/DDBJ whole genome shotgun (WGS) entry which is preliminary data.</text>
</comment>
<name>A0ABR1DKU4_NECAM</name>
<feature type="compositionally biased region" description="Basic and acidic residues" evidence="4">
    <location>
        <begin position="204"/>
        <end position="216"/>
    </location>
</feature>
<keyword evidence="8" id="KW-1185">Reference proteome</keyword>
<dbReference type="Proteomes" id="UP001303046">
    <property type="component" value="Unassembled WGS sequence"/>
</dbReference>
<dbReference type="InterPro" id="IPR048362">
    <property type="entry name" value="PARG_helical"/>
</dbReference>
<evidence type="ECO:0000256" key="4">
    <source>
        <dbReference type="SAM" id="MobiDB-lite"/>
    </source>
</evidence>
<feature type="region of interest" description="Disordered" evidence="4">
    <location>
        <begin position="32"/>
        <end position="228"/>
    </location>
</feature>
<sequence>MSDGDQRNSIIPVIALELALNGNDSMPRIMKKRKNASSITVSMEIEESPEEDKKTSRRKGASKQINLAPFLTPSTSESQWKPIRKNPPSKKKVTVVRKKIAIDPKDSQRKGKVSVVVNEVPSGDEDKPDIQQERLRNSIKRATRKSIKHYFKKDSPSKVLKKSVDQSPEKTPTLEGNNNNFMSSSQQEPPPEHQLDIENASARMPEEDQENSKADDIVEVDSSSTPEGDRMKELEVVLEVHNASTPRRRKRANTTTPRAVQRCRFSADTEMNMEHRLKGHYSTPRRKLFHHRSFSVSPFTVTDEDFEFPPVTVVRRRRPNSGPSVFDLGLSGRGLREFSSTSAAACVRKINLTEAALLVPNEDEDSDRSLELDDSIIVASMSTPVLVVDDGIRAKEHVGSSNSGEAALHHMDVVTPSEGSSIQLASRFPGSTGNGACLSTSDEDDDDIVVLETVQRTPSKSQPLTELLYSPRKMELTNGKRLDAILAKAAKHYKDEPDLHYLASDTDYCAFQVSTLSQDSPPEPSPTSCADMDLNFGTPGFVRLPWSTANISNGFHQYVIIERALRALVQDGANSIEAVIVTLKECAPWIKSFDGLIGFIDGLTQSEEREALDILAGIAKLAVNAKFIITAPLPLLTANHSGSVTLSQEQCACLLAHAFYCTFRRERHNYNRINFANIFHGANPLSHVKLRFILNYFSSVLKKMPTGCVSFRREVISQDEIPNWEECEIPMPLVAVASDGSIEDSHGCLQVDFANEYIGGGVLNSGAVQEEIRFLICPEMIVSCLLCEKMGPFEAIHIVGAQRYSDYFGYGETLEWNQLEDYGSEPRDEFLRVISEVVAMDAKLYKPIARPVQYRSENIDRELNKAYAGFLSRQKEARPIATGNWGCGVFGGDKELKSLIQMMAAAKVGRDMIYYTFTNEAFEHSMNDQYEKLLQKKATVGTLYKALISYRKERERNPRLSVFEHVYAYVSESACTTS</sequence>
<dbReference type="Pfam" id="PF20811">
    <property type="entry name" value="PARG_cat_N"/>
    <property type="match status" value="1"/>
</dbReference>
<evidence type="ECO:0000256" key="3">
    <source>
        <dbReference type="ARBA" id="ARBA00022801"/>
    </source>
</evidence>
<dbReference type="InterPro" id="IPR007724">
    <property type="entry name" value="Poly_GlycHdrlase"/>
</dbReference>
<feature type="domain" description="PARG helical" evidence="6">
    <location>
        <begin position="613"/>
        <end position="713"/>
    </location>
</feature>
<evidence type="ECO:0000256" key="2">
    <source>
        <dbReference type="ARBA" id="ARBA00012255"/>
    </source>
</evidence>
<evidence type="ECO:0000259" key="5">
    <source>
        <dbReference type="Pfam" id="PF05028"/>
    </source>
</evidence>
<dbReference type="Pfam" id="PF05028">
    <property type="entry name" value="PARG_cat_C"/>
    <property type="match status" value="1"/>
</dbReference>
<feature type="compositionally biased region" description="Basic and acidic residues" evidence="4">
    <location>
        <begin position="124"/>
        <end position="136"/>
    </location>
</feature>
<dbReference type="PANTHER" id="PTHR12837">
    <property type="entry name" value="POLY ADP-RIBOSE GLYCOHYDROLASE"/>
    <property type="match status" value="1"/>
</dbReference>
<evidence type="ECO:0000259" key="6">
    <source>
        <dbReference type="Pfam" id="PF20811"/>
    </source>
</evidence>
<dbReference type="InterPro" id="IPR046372">
    <property type="entry name" value="PARG_cat_C"/>
</dbReference>
<dbReference type="PANTHER" id="PTHR12837:SF15">
    <property type="entry name" value="POLY(ADP-RIBOSE) GLYCOHYDROLASE"/>
    <property type="match status" value="1"/>
</dbReference>
<gene>
    <name evidence="7" type="primary">Necator_chrIV.g15508</name>
    <name evidence="7" type="ORF">RB195_002213</name>
</gene>
<protein>
    <recommendedName>
        <fullName evidence="2">poly(ADP-ribose) glycohydrolase</fullName>
        <ecNumber evidence="2">3.2.1.143</ecNumber>
    </recommendedName>
</protein>
<dbReference type="EMBL" id="JAVFWL010000004">
    <property type="protein sequence ID" value="KAK6750086.1"/>
    <property type="molecule type" value="Genomic_DNA"/>
</dbReference>
<keyword evidence="3" id="KW-0378">Hydrolase</keyword>
<feature type="compositionally biased region" description="Basic and acidic residues" evidence="4">
    <location>
        <begin position="152"/>
        <end position="168"/>
    </location>
</feature>
<organism evidence="7 8">
    <name type="scientific">Necator americanus</name>
    <name type="common">Human hookworm</name>
    <dbReference type="NCBI Taxonomy" id="51031"/>
    <lineage>
        <taxon>Eukaryota</taxon>
        <taxon>Metazoa</taxon>
        <taxon>Ecdysozoa</taxon>
        <taxon>Nematoda</taxon>
        <taxon>Chromadorea</taxon>
        <taxon>Rhabditida</taxon>
        <taxon>Rhabditina</taxon>
        <taxon>Rhabditomorpha</taxon>
        <taxon>Strongyloidea</taxon>
        <taxon>Ancylostomatidae</taxon>
        <taxon>Bunostominae</taxon>
        <taxon>Necator</taxon>
    </lineage>
</organism>
<feature type="compositionally biased region" description="Basic and acidic residues" evidence="4">
    <location>
        <begin position="100"/>
        <end position="109"/>
    </location>
</feature>
<feature type="compositionally biased region" description="Basic residues" evidence="4">
    <location>
        <begin position="82"/>
        <end position="99"/>
    </location>
</feature>
<feature type="compositionally biased region" description="Polar residues" evidence="4">
    <location>
        <begin position="169"/>
        <end position="187"/>
    </location>
</feature>
<feature type="compositionally biased region" description="Basic residues" evidence="4">
    <location>
        <begin position="137"/>
        <end position="151"/>
    </location>
</feature>
<proteinExistence type="inferred from homology"/>
<accession>A0ABR1DKU4</accession>
<reference evidence="7 8" key="1">
    <citation type="submission" date="2023-08" db="EMBL/GenBank/DDBJ databases">
        <title>A Necator americanus chromosomal reference genome.</title>
        <authorList>
            <person name="Ilik V."/>
            <person name="Petrzelkova K.J."/>
            <person name="Pardy F."/>
            <person name="Fuh T."/>
            <person name="Niatou-Singa F.S."/>
            <person name="Gouil Q."/>
            <person name="Baker L."/>
            <person name="Ritchie M.E."/>
            <person name="Jex A.R."/>
            <person name="Gazzola D."/>
            <person name="Li H."/>
            <person name="Toshio Fujiwara R."/>
            <person name="Zhan B."/>
            <person name="Aroian R.V."/>
            <person name="Pafco B."/>
            <person name="Schwarz E.M."/>
        </authorList>
    </citation>
    <scope>NUCLEOTIDE SEQUENCE [LARGE SCALE GENOMIC DNA]</scope>
    <source>
        <strain evidence="7 8">Aroian</strain>
        <tissue evidence="7">Whole animal</tissue>
    </source>
</reference>
<evidence type="ECO:0000256" key="1">
    <source>
        <dbReference type="ARBA" id="ARBA00009545"/>
    </source>
</evidence>
<feature type="domain" description="PARG catalytic Macro" evidence="5">
    <location>
        <begin position="721"/>
        <end position="923"/>
    </location>
</feature>
<evidence type="ECO:0000313" key="7">
    <source>
        <dbReference type="EMBL" id="KAK6750086.1"/>
    </source>
</evidence>
<comment type="similarity">
    <text evidence="1">Belongs to the poly(ADP-ribose) glycohydrolase family.</text>
</comment>